<organism evidence="2 3">
    <name type="scientific">Brevibacillus borstelensis AK1</name>
    <dbReference type="NCBI Taxonomy" id="1300222"/>
    <lineage>
        <taxon>Bacteria</taxon>
        <taxon>Bacillati</taxon>
        <taxon>Bacillota</taxon>
        <taxon>Bacilli</taxon>
        <taxon>Bacillales</taxon>
        <taxon>Paenibacillaceae</taxon>
        <taxon>Brevibacillus</taxon>
    </lineage>
</organism>
<reference evidence="2 3" key="1">
    <citation type="submission" date="2013-03" db="EMBL/GenBank/DDBJ databases">
        <title>Assembly of a new bacterial strain Brevibacillus borstelensis AK1.</title>
        <authorList>
            <person name="Rajan I."/>
            <person name="PoliReddy D."/>
            <person name="Sugumar T."/>
            <person name="Rathinam K."/>
            <person name="Alqarawi S."/>
            <person name="Khalil A.B."/>
            <person name="Sivakumar N."/>
        </authorList>
    </citation>
    <scope>NUCLEOTIDE SEQUENCE [LARGE SCALE GENOMIC DNA]</scope>
    <source>
        <strain evidence="2 3">AK1</strain>
    </source>
</reference>
<protein>
    <submittedName>
        <fullName evidence="2">Uncharacterized protein</fullName>
    </submittedName>
</protein>
<dbReference type="AlphaFoldDB" id="M8DZN3"/>
<dbReference type="PATRIC" id="fig|1300222.3.peg.2655"/>
<comment type="caution">
    <text evidence="2">The sequence shown here is derived from an EMBL/GenBank/DDBJ whole genome shotgun (WGS) entry which is preliminary data.</text>
</comment>
<name>M8DZN3_9BACL</name>
<sequence length="67" mass="7867">MLTYYILAVILLVLAARYVVLLLHKRKNLSEAEVDQHLLTLLNDEREPYEKKAGRPVQEKPENHTRL</sequence>
<evidence type="ECO:0000313" key="2">
    <source>
        <dbReference type="EMBL" id="EMT52516.1"/>
    </source>
</evidence>
<keyword evidence="1" id="KW-0472">Membrane</keyword>
<proteinExistence type="predicted"/>
<dbReference type="STRING" id="1300222.I532_12704"/>
<keyword evidence="3" id="KW-1185">Reference proteome</keyword>
<dbReference type="Proteomes" id="UP000012081">
    <property type="component" value="Unassembled WGS sequence"/>
</dbReference>
<gene>
    <name evidence="2" type="ORF">I532_12704</name>
</gene>
<feature type="transmembrane region" description="Helical" evidence="1">
    <location>
        <begin position="6"/>
        <end position="23"/>
    </location>
</feature>
<keyword evidence="1" id="KW-1133">Transmembrane helix</keyword>
<accession>M8DZN3</accession>
<evidence type="ECO:0000313" key="3">
    <source>
        <dbReference type="Proteomes" id="UP000012081"/>
    </source>
</evidence>
<dbReference type="EMBL" id="APBN01000004">
    <property type="protein sequence ID" value="EMT52516.1"/>
    <property type="molecule type" value="Genomic_DNA"/>
</dbReference>
<keyword evidence="1" id="KW-0812">Transmembrane</keyword>
<evidence type="ECO:0000256" key="1">
    <source>
        <dbReference type="SAM" id="Phobius"/>
    </source>
</evidence>
<dbReference type="RefSeq" id="WP_003388649.1">
    <property type="nucleotide sequence ID" value="NZ_APBN01000004.1"/>
</dbReference>